<dbReference type="AlphaFoldDB" id="A0ABD3PJ39"/>
<feature type="region of interest" description="Disordered" evidence="1">
    <location>
        <begin position="128"/>
        <end position="187"/>
    </location>
</feature>
<dbReference type="Proteomes" id="UP001516023">
    <property type="component" value="Unassembled WGS sequence"/>
</dbReference>
<sequence>MNNCTPNNNHNDNNAVGTNVTTPLLPIIQTLPSSNHSAEEDAASSVHVIPCNVFSDLTSSSSYDTTPLHPTQTNELKRSESSSVCSIVTERRDCFEMGRDASSFSRHYGLVNGVGVYAQDKGREEGKKFYPRVPPLLDDEPWHDRASKNDCAGATEDKVTVPLLGDSTDSKGGELSKNESLEDGGTIGVVDNCVESTQANNHSGIANPDGKSSPDHSITPSKNTATLEKTEDIEENNILNTSMDEKEREKVPGFSTPASHTKDATCDRTPTIVAKKDTSSGKTRVAHKFLKRFKSKLSSRVVATMDNAVEIAVEHTGSPADSAGNECGNRILTSSTGSMSGIASTDPFLVDNVTLTPHEDVRGEEEEDAFDDKVLSYNEICYGTPSPQAMLSVTPSPTNYSHDQNSILMRSTTNSPKKEMIMPQASTFHEMSCNLSPIVDKASIGYAAINHSMGLDATASLTMMTATPDHSDLLNISQDSAQESLNEQSRSLLSDVSRTLFPEEQEEHLAEIFNGNTSFGTCRDLSVQGLDDDNHYEALTIECTLQNNDSGLFDVTIEEVEVNDVVAPKEEGMNRCKRRMEKPKDGESNGSDGDIDSSQEADEFKLKANNLFQMDIFSFGDLFGCIGVASSHSTAVHM</sequence>
<protein>
    <submittedName>
        <fullName evidence="2">Uncharacterized protein</fullName>
    </submittedName>
</protein>
<evidence type="ECO:0000256" key="1">
    <source>
        <dbReference type="SAM" id="MobiDB-lite"/>
    </source>
</evidence>
<evidence type="ECO:0000313" key="2">
    <source>
        <dbReference type="EMBL" id="KAL3787777.1"/>
    </source>
</evidence>
<keyword evidence="3" id="KW-1185">Reference proteome</keyword>
<name>A0ABD3PJ39_9STRA</name>
<comment type="caution">
    <text evidence="2">The sequence shown here is derived from an EMBL/GenBank/DDBJ whole genome shotgun (WGS) entry which is preliminary data.</text>
</comment>
<evidence type="ECO:0000313" key="3">
    <source>
        <dbReference type="Proteomes" id="UP001516023"/>
    </source>
</evidence>
<feature type="compositionally biased region" description="Basic and acidic residues" evidence="1">
    <location>
        <begin position="168"/>
        <end position="180"/>
    </location>
</feature>
<feature type="compositionally biased region" description="Polar residues" evidence="1">
    <location>
        <begin position="215"/>
        <end position="226"/>
    </location>
</feature>
<accession>A0ABD3PJ39</accession>
<feature type="region of interest" description="Disordered" evidence="1">
    <location>
        <begin position="243"/>
        <end position="264"/>
    </location>
</feature>
<feature type="region of interest" description="Disordered" evidence="1">
    <location>
        <begin position="574"/>
        <end position="598"/>
    </location>
</feature>
<proteinExistence type="predicted"/>
<dbReference type="EMBL" id="JABMIG020000169">
    <property type="protein sequence ID" value="KAL3787777.1"/>
    <property type="molecule type" value="Genomic_DNA"/>
</dbReference>
<gene>
    <name evidence="2" type="ORF">HJC23_009828</name>
</gene>
<organism evidence="2 3">
    <name type="scientific">Cyclotella cryptica</name>
    <dbReference type="NCBI Taxonomy" id="29204"/>
    <lineage>
        <taxon>Eukaryota</taxon>
        <taxon>Sar</taxon>
        <taxon>Stramenopiles</taxon>
        <taxon>Ochrophyta</taxon>
        <taxon>Bacillariophyta</taxon>
        <taxon>Coscinodiscophyceae</taxon>
        <taxon>Thalassiosirophycidae</taxon>
        <taxon>Stephanodiscales</taxon>
        <taxon>Stephanodiscaceae</taxon>
        <taxon>Cyclotella</taxon>
    </lineage>
</organism>
<reference evidence="2 3" key="1">
    <citation type="journal article" date="2020" name="G3 (Bethesda)">
        <title>Improved Reference Genome for Cyclotella cryptica CCMP332, a Model for Cell Wall Morphogenesis, Salinity Adaptation, and Lipid Production in Diatoms (Bacillariophyta).</title>
        <authorList>
            <person name="Roberts W.R."/>
            <person name="Downey K.M."/>
            <person name="Ruck E.C."/>
            <person name="Traller J.C."/>
            <person name="Alverson A.J."/>
        </authorList>
    </citation>
    <scope>NUCLEOTIDE SEQUENCE [LARGE SCALE GENOMIC DNA]</scope>
    <source>
        <strain evidence="2 3">CCMP332</strain>
    </source>
</reference>
<feature type="region of interest" description="Disordered" evidence="1">
    <location>
        <begin position="199"/>
        <end position="226"/>
    </location>
</feature>